<dbReference type="CDD" id="cd04301">
    <property type="entry name" value="NAT_SF"/>
    <property type="match status" value="1"/>
</dbReference>
<gene>
    <name evidence="2" type="ORF">SAMN04488105_11663</name>
</gene>
<dbReference type="Pfam" id="PF00583">
    <property type="entry name" value="Acetyltransf_1"/>
    <property type="match status" value="1"/>
</dbReference>
<dbReference type="SUPFAM" id="SSF55729">
    <property type="entry name" value="Acyl-CoA N-acyltransferases (Nat)"/>
    <property type="match status" value="1"/>
</dbReference>
<dbReference type="AlphaFoldDB" id="A0A1G7JUW9"/>
<evidence type="ECO:0000313" key="2">
    <source>
        <dbReference type="EMBL" id="SDF28655.1"/>
    </source>
</evidence>
<feature type="domain" description="N-acetyltransferase" evidence="1">
    <location>
        <begin position="1"/>
        <end position="191"/>
    </location>
</feature>
<organism evidence="2 3">
    <name type="scientific">Salipiger thiooxidans</name>
    <dbReference type="NCBI Taxonomy" id="282683"/>
    <lineage>
        <taxon>Bacteria</taxon>
        <taxon>Pseudomonadati</taxon>
        <taxon>Pseudomonadota</taxon>
        <taxon>Alphaproteobacteria</taxon>
        <taxon>Rhodobacterales</taxon>
        <taxon>Roseobacteraceae</taxon>
        <taxon>Salipiger</taxon>
    </lineage>
</organism>
<name>A0A1G7JUW9_9RHOB</name>
<dbReference type="OrthoDB" id="187903at2"/>
<reference evidence="3" key="1">
    <citation type="submission" date="2016-10" db="EMBL/GenBank/DDBJ databases">
        <authorList>
            <person name="Varghese N."/>
            <person name="Submissions S."/>
        </authorList>
    </citation>
    <scope>NUCLEOTIDE SEQUENCE [LARGE SCALE GENOMIC DNA]</scope>
    <source>
        <strain evidence="3">DSM 10146</strain>
    </source>
</reference>
<dbReference type="STRING" id="282683.SAMN04488105_11663"/>
<dbReference type="Proteomes" id="UP000198994">
    <property type="component" value="Unassembled WGS sequence"/>
</dbReference>
<sequence>MRVETLTGAALDAALDEVAKLRIAVFRDWPYLYDGDLAYERRYLQSYRDSPGAVLVGAFDGDRLVGAATGTPMEDHADDFAAAFAGTGFDLGTIFYCAESVLLPAYRGRGVGHRFFDLREAHARGLGRARSAFCGVVRPADHPLRPAGAASLDPFWRKRGYVPLEGAVATFRWKDIDRTEETAHPLQFWIRDL</sequence>
<dbReference type="EMBL" id="FNAV01000016">
    <property type="protein sequence ID" value="SDF28655.1"/>
    <property type="molecule type" value="Genomic_DNA"/>
</dbReference>
<dbReference type="InterPro" id="IPR016181">
    <property type="entry name" value="Acyl_CoA_acyltransferase"/>
</dbReference>
<dbReference type="PROSITE" id="PS51186">
    <property type="entry name" value="GNAT"/>
    <property type="match status" value="1"/>
</dbReference>
<dbReference type="Gene3D" id="3.40.630.30">
    <property type="match status" value="1"/>
</dbReference>
<accession>A0A1G7JUW9</accession>
<keyword evidence="3" id="KW-1185">Reference proteome</keyword>
<evidence type="ECO:0000259" key="1">
    <source>
        <dbReference type="PROSITE" id="PS51186"/>
    </source>
</evidence>
<dbReference type="RefSeq" id="WP_089962785.1">
    <property type="nucleotide sequence ID" value="NZ_FNAV01000016.1"/>
</dbReference>
<proteinExistence type="predicted"/>
<evidence type="ECO:0000313" key="3">
    <source>
        <dbReference type="Proteomes" id="UP000198994"/>
    </source>
</evidence>
<dbReference type="GO" id="GO:0016747">
    <property type="term" value="F:acyltransferase activity, transferring groups other than amino-acyl groups"/>
    <property type="evidence" value="ECO:0007669"/>
    <property type="project" value="InterPro"/>
</dbReference>
<protein>
    <recommendedName>
        <fullName evidence="1">N-acetyltransferase domain-containing protein</fullName>
    </recommendedName>
</protein>
<dbReference type="InterPro" id="IPR000182">
    <property type="entry name" value="GNAT_dom"/>
</dbReference>